<feature type="repeat" description="TPR" evidence="3">
    <location>
        <begin position="487"/>
        <end position="520"/>
    </location>
</feature>
<evidence type="ECO:0000313" key="7">
    <source>
        <dbReference type="Proteomes" id="UP000663865"/>
    </source>
</evidence>
<keyword evidence="1" id="KW-0677">Repeat</keyword>
<organism evidence="5 7">
    <name type="scientific">Rotaria socialis</name>
    <dbReference type="NCBI Taxonomy" id="392032"/>
    <lineage>
        <taxon>Eukaryota</taxon>
        <taxon>Metazoa</taxon>
        <taxon>Spiralia</taxon>
        <taxon>Gnathifera</taxon>
        <taxon>Rotifera</taxon>
        <taxon>Eurotatoria</taxon>
        <taxon>Bdelloidea</taxon>
        <taxon>Philodinida</taxon>
        <taxon>Philodinidae</taxon>
        <taxon>Rotaria</taxon>
    </lineage>
</organism>
<dbReference type="Gene3D" id="3.90.176.10">
    <property type="entry name" value="Toxin ADP-ribosyltransferase, Chain A, domain 1"/>
    <property type="match status" value="1"/>
</dbReference>
<dbReference type="PANTHER" id="PTHR45641:SF19">
    <property type="entry name" value="NEPHROCYSTIN-3"/>
    <property type="match status" value="1"/>
</dbReference>
<dbReference type="PROSITE" id="PS51996">
    <property type="entry name" value="TR_MART"/>
    <property type="match status" value="1"/>
</dbReference>
<evidence type="ECO:0000256" key="1">
    <source>
        <dbReference type="ARBA" id="ARBA00022737"/>
    </source>
</evidence>
<proteinExistence type="predicted"/>
<evidence type="ECO:0000313" key="5">
    <source>
        <dbReference type="EMBL" id="CAF3433708.1"/>
    </source>
</evidence>
<evidence type="ECO:0000256" key="2">
    <source>
        <dbReference type="ARBA" id="ARBA00022803"/>
    </source>
</evidence>
<dbReference type="EMBL" id="CAJNYV010001700">
    <property type="protein sequence ID" value="CAF3433708.1"/>
    <property type="molecule type" value="Genomic_DNA"/>
</dbReference>
<dbReference type="SUPFAM" id="SSF56399">
    <property type="entry name" value="ADP-ribosylation"/>
    <property type="match status" value="1"/>
</dbReference>
<dbReference type="Proteomes" id="UP000663838">
    <property type="component" value="Unassembled WGS sequence"/>
</dbReference>
<feature type="repeat" description="TPR" evidence="3">
    <location>
        <begin position="529"/>
        <end position="562"/>
    </location>
</feature>
<dbReference type="Pfam" id="PF03496">
    <property type="entry name" value="ADPrib_exo_Tox"/>
    <property type="match status" value="1"/>
</dbReference>
<dbReference type="AlphaFoldDB" id="A0A818CXD1"/>
<comment type="caution">
    <text evidence="5">The sequence shown here is derived from an EMBL/GenBank/DDBJ whole genome shotgun (WGS) entry which is preliminary data.</text>
</comment>
<gene>
    <name evidence="5" type="ORF">KIK155_LOCUS11043</name>
    <name evidence="6" type="ORF">TOA249_LOCUS16220</name>
</gene>
<sequence>MMQPLSTASVNNVETFHQIWLCDSVSNSQEFADAQGKLRTWIENIKIFEDVIQCEQFIRSLSDVDRIIFIVDDLLGLEIIPLIHQFRQVFAIYVYCTRKQTKEPLFQHFTKFRATFTNLNELIDSIRLNHSERLCEQTTDPLWVNIYDIDMNLEESTIELNGKFIHSKLLIDCLLRMKPIKKEIEIEKFVRFCQDHNDDNNQKIDMKTLKDFPVDYKEEKALLWYTKASFVFRKLNRALRIQDVDTLFHYGFLIRDIAQQLIELKKNQLLSPKIVYRGQFMTEHELDKLKNLKGNLISMNSFLSTTRSRCLAGWFLGEATNAKPVLFEITINPEFNGMEEFADVSSSSSFPPEEEVLFMLGSIFRIDNIDCNENEICIIHLSLCSDHHSDWEPIFSHMQSQSVQCEHTVLAWGNALYDMGRFDQAKIYYDRCLEELLPNDHILRSYCNYLLGLVATEKGENESALHFFSKSEDIQRNEFEPSDPSIADTLTGIARVHYNKDDYTQAFELYDKSLQIFQKAFGEDDLTSAMCYSNLGVVSAELGDYSNALEYQNKALNIRKKLPQGYFRYGTSYNNIGEVHRRLHRYDEALENYGEALEAYKTSLPPHHMDIAITLVNQGLIYVVKHRLQEALQNYKKAFDICRRTWPATDPRLARIETRIQQAEITNIEAHVSESLGTMFLELFHNFKCIASLDDRSSYRKKSTITH</sequence>
<dbReference type="Gene3D" id="1.25.40.10">
    <property type="entry name" value="Tetratricopeptide repeat domain"/>
    <property type="match status" value="2"/>
</dbReference>
<feature type="domain" description="ADP ribosyltransferase" evidence="4">
    <location>
        <begin position="217"/>
        <end position="373"/>
    </location>
</feature>
<feature type="repeat" description="TPR" evidence="3">
    <location>
        <begin position="570"/>
        <end position="603"/>
    </location>
</feature>
<dbReference type="PANTHER" id="PTHR45641">
    <property type="entry name" value="TETRATRICOPEPTIDE REPEAT PROTEIN (AFU_ORTHOLOGUE AFUA_6G03870)"/>
    <property type="match status" value="1"/>
</dbReference>
<dbReference type="InterPro" id="IPR019734">
    <property type="entry name" value="TPR_rpt"/>
</dbReference>
<dbReference type="Pfam" id="PF13424">
    <property type="entry name" value="TPR_12"/>
    <property type="match status" value="2"/>
</dbReference>
<dbReference type="Proteomes" id="UP000663865">
    <property type="component" value="Unassembled WGS sequence"/>
</dbReference>
<dbReference type="PROSITE" id="PS50005">
    <property type="entry name" value="TPR"/>
    <property type="match status" value="4"/>
</dbReference>
<feature type="repeat" description="TPR" evidence="3">
    <location>
        <begin position="612"/>
        <end position="645"/>
    </location>
</feature>
<evidence type="ECO:0000259" key="4">
    <source>
        <dbReference type="Pfam" id="PF03496"/>
    </source>
</evidence>
<dbReference type="SMART" id="SM00028">
    <property type="entry name" value="TPR"/>
    <property type="match status" value="6"/>
</dbReference>
<dbReference type="SUPFAM" id="SSF48452">
    <property type="entry name" value="TPR-like"/>
    <property type="match status" value="1"/>
</dbReference>
<dbReference type="Pfam" id="PF13181">
    <property type="entry name" value="TPR_8"/>
    <property type="match status" value="1"/>
</dbReference>
<protein>
    <recommendedName>
        <fullName evidence="4">ADP ribosyltransferase domain-containing protein</fullName>
    </recommendedName>
</protein>
<keyword evidence="2 3" id="KW-0802">TPR repeat</keyword>
<dbReference type="InterPro" id="IPR011990">
    <property type="entry name" value="TPR-like_helical_dom_sf"/>
</dbReference>
<dbReference type="EMBL" id="CAJOBS010001095">
    <property type="protein sequence ID" value="CAF4687164.1"/>
    <property type="molecule type" value="Genomic_DNA"/>
</dbReference>
<evidence type="ECO:0000256" key="3">
    <source>
        <dbReference type="PROSITE-ProRule" id="PRU00339"/>
    </source>
</evidence>
<name>A0A818CXD1_9BILA</name>
<accession>A0A818CXD1</accession>
<reference evidence="5" key="1">
    <citation type="submission" date="2021-02" db="EMBL/GenBank/DDBJ databases">
        <authorList>
            <person name="Nowell W R."/>
        </authorList>
    </citation>
    <scope>NUCLEOTIDE SEQUENCE</scope>
</reference>
<evidence type="ECO:0000313" key="6">
    <source>
        <dbReference type="EMBL" id="CAF4687164.1"/>
    </source>
</evidence>
<dbReference type="InterPro" id="IPR003540">
    <property type="entry name" value="ADP-ribosyltransferase"/>
</dbReference>
<dbReference type="GO" id="GO:0005576">
    <property type="term" value="C:extracellular region"/>
    <property type="evidence" value="ECO:0007669"/>
    <property type="project" value="InterPro"/>
</dbReference>